<dbReference type="EMBL" id="GBXM01090882">
    <property type="protein sequence ID" value="JAH17695.1"/>
    <property type="molecule type" value="Transcribed_RNA"/>
</dbReference>
<accession>A0A0E9QMZ4</accession>
<name>A0A0E9QMZ4_ANGAN</name>
<protein>
    <submittedName>
        <fullName evidence="2">Uncharacterized protein</fullName>
    </submittedName>
</protein>
<evidence type="ECO:0000313" key="2">
    <source>
        <dbReference type="EMBL" id="JAH17695.1"/>
    </source>
</evidence>
<feature type="transmembrane region" description="Helical" evidence="1">
    <location>
        <begin position="12"/>
        <end position="35"/>
    </location>
</feature>
<sequence length="40" mass="4785">MFLKMFQKLILYSENVFLLSIYAASLCIYGSWYFFEYGSP</sequence>
<reference evidence="2" key="1">
    <citation type="submission" date="2014-11" db="EMBL/GenBank/DDBJ databases">
        <authorList>
            <person name="Amaro Gonzalez C."/>
        </authorList>
    </citation>
    <scope>NUCLEOTIDE SEQUENCE</scope>
</reference>
<proteinExistence type="predicted"/>
<keyword evidence="1" id="KW-0812">Transmembrane</keyword>
<dbReference type="AlphaFoldDB" id="A0A0E9QMZ4"/>
<organism evidence="2">
    <name type="scientific">Anguilla anguilla</name>
    <name type="common">European freshwater eel</name>
    <name type="synonym">Muraena anguilla</name>
    <dbReference type="NCBI Taxonomy" id="7936"/>
    <lineage>
        <taxon>Eukaryota</taxon>
        <taxon>Metazoa</taxon>
        <taxon>Chordata</taxon>
        <taxon>Craniata</taxon>
        <taxon>Vertebrata</taxon>
        <taxon>Euteleostomi</taxon>
        <taxon>Actinopterygii</taxon>
        <taxon>Neopterygii</taxon>
        <taxon>Teleostei</taxon>
        <taxon>Anguilliformes</taxon>
        <taxon>Anguillidae</taxon>
        <taxon>Anguilla</taxon>
    </lineage>
</organism>
<reference evidence="2" key="2">
    <citation type="journal article" date="2015" name="Fish Shellfish Immunol.">
        <title>Early steps in the European eel (Anguilla anguilla)-Vibrio vulnificus interaction in the gills: Role of the RtxA13 toxin.</title>
        <authorList>
            <person name="Callol A."/>
            <person name="Pajuelo D."/>
            <person name="Ebbesson L."/>
            <person name="Teles M."/>
            <person name="MacKenzie S."/>
            <person name="Amaro C."/>
        </authorList>
    </citation>
    <scope>NUCLEOTIDE SEQUENCE</scope>
</reference>
<evidence type="ECO:0000256" key="1">
    <source>
        <dbReference type="SAM" id="Phobius"/>
    </source>
</evidence>
<keyword evidence="1" id="KW-1133">Transmembrane helix</keyword>
<keyword evidence="1" id="KW-0472">Membrane</keyword>